<evidence type="ECO:0000256" key="2">
    <source>
        <dbReference type="ARBA" id="ARBA00022723"/>
    </source>
</evidence>
<name>A0A254TES8_9BURK</name>
<keyword evidence="5" id="KW-1185">Reference proteome</keyword>
<keyword evidence="3" id="KW-0408">Iron</keyword>
<accession>A0A254TES8</accession>
<gene>
    <name evidence="4" type="ORF">AYR66_15425</name>
</gene>
<proteinExistence type="inferred from homology"/>
<comment type="caution">
    <text evidence="4">The sequence shown here is derived from an EMBL/GenBank/DDBJ whole genome shotgun (WGS) entry which is preliminary data.</text>
</comment>
<dbReference type="Gene3D" id="1.20.120.50">
    <property type="entry name" value="Hemerythrin-like"/>
    <property type="match status" value="1"/>
</dbReference>
<evidence type="ECO:0000256" key="3">
    <source>
        <dbReference type="ARBA" id="ARBA00023004"/>
    </source>
</evidence>
<sequence>MLANSAIRVMVIGCLIKEAVMQTIKWSEDMTLGVKDMDEAHKVFFEDLSALLTMPDDQFPTAFMGLIGKVEKDFREEEDLMEEIDYPGLLGHREQHSRVLGALHHVAPHVLNGDIALGREAAELLPQWFLFHLSTMDTALAFALDTQGAEINPATIRLAAERIRQGMDRTT</sequence>
<evidence type="ECO:0000313" key="4">
    <source>
        <dbReference type="EMBL" id="OWW20667.1"/>
    </source>
</evidence>
<comment type="similarity">
    <text evidence="1">Belongs to the hemerythrin family.</text>
</comment>
<dbReference type="Proteomes" id="UP000197535">
    <property type="component" value="Unassembled WGS sequence"/>
</dbReference>
<reference evidence="4 5" key="1">
    <citation type="submission" date="2016-02" db="EMBL/GenBank/DDBJ databases">
        <authorList>
            <person name="Wen L."/>
            <person name="He K."/>
            <person name="Yang H."/>
        </authorList>
    </citation>
    <scope>NUCLEOTIDE SEQUENCE [LARGE SCALE GENOMIC DNA]</scope>
    <source>
        <strain evidence="4 5">TSA40</strain>
    </source>
</reference>
<dbReference type="AlphaFoldDB" id="A0A254TES8"/>
<dbReference type="GO" id="GO:0046872">
    <property type="term" value="F:metal ion binding"/>
    <property type="evidence" value="ECO:0007669"/>
    <property type="project" value="UniProtKB-KW"/>
</dbReference>
<dbReference type="EMBL" id="LSTO01000001">
    <property type="protein sequence ID" value="OWW20667.1"/>
    <property type="molecule type" value="Genomic_DNA"/>
</dbReference>
<keyword evidence="2" id="KW-0479">Metal-binding</keyword>
<evidence type="ECO:0000313" key="5">
    <source>
        <dbReference type="Proteomes" id="UP000197535"/>
    </source>
</evidence>
<dbReference type="NCBIfam" id="TIGR02481">
    <property type="entry name" value="hemeryth_dom"/>
    <property type="match status" value="1"/>
</dbReference>
<evidence type="ECO:0008006" key="6">
    <source>
        <dbReference type="Google" id="ProtNLM"/>
    </source>
</evidence>
<dbReference type="InterPro" id="IPR035938">
    <property type="entry name" value="Hemerythrin-like_sf"/>
</dbReference>
<evidence type="ECO:0000256" key="1">
    <source>
        <dbReference type="ARBA" id="ARBA00010587"/>
    </source>
</evidence>
<dbReference type="PANTHER" id="PTHR37164">
    <property type="entry name" value="BACTERIOHEMERYTHRIN"/>
    <property type="match status" value="1"/>
</dbReference>
<organism evidence="4 5">
    <name type="scientific">Noviherbaspirillum denitrificans</name>
    <dbReference type="NCBI Taxonomy" id="1968433"/>
    <lineage>
        <taxon>Bacteria</taxon>
        <taxon>Pseudomonadati</taxon>
        <taxon>Pseudomonadota</taxon>
        <taxon>Betaproteobacteria</taxon>
        <taxon>Burkholderiales</taxon>
        <taxon>Oxalobacteraceae</taxon>
        <taxon>Noviherbaspirillum</taxon>
    </lineage>
</organism>
<dbReference type="CDD" id="cd12107">
    <property type="entry name" value="Hemerythrin"/>
    <property type="match status" value="1"/>
</dbReference>
<dbReference type="InterPro" id="IPR012827">
    <property type="entry name" value="Hemerythrin_metal-bd"/>
</dbReference>
<protein>
    <recommendedName>
        <fullName evidence="6">Hemerythrin-like domain-containing protein</fullName>
    </recommendedName>
</protein>
<dbReference type="SUPFAM" id="SSF47188">
    <property type="entry name" value="Hemerythrin-like"/>
    <property type="match status" value="1"/>
</dbReference>
<dbReference type="InterPro" id="IPR050669">
    <property type="entry name" value="Hemerythrin"/>
</dbReference>
<dbReference type="PANTHER" id="PTHR37164:SF1">
    <property type="entry name" value="BACTERIOHEMERYTHRIN"/>
    <property type="match status" value="1"/>
</dbReference>